<dbReference type="InterPro" id="IPR024535">
    <property type="entry name" value="RHGA/B-epi-like_pectate_lyase"/>
</dbReference>
<keyword evidence="3" id="KW-1185">Reference proteome</keyword>
<dbReference type="Gene3D" id="2.160.20.10">
    <property type="entry name" value="Single-stranded right-handed beta-helix, Pectin lyase-like"/>
    <property type="match status" value="1"/>
</dbReference>
<evidence type="ECO:0000313" key="3">
    <source>
        <dbReference type="Proteomes" id="UP000190016"/>
    </source>
</evidence>
<dbReference type="SUPFAM" id="SSF51126">
    <property type="entry name" value="Pectin lyase-like"/>
    <property type="match status" value="1"/>
</dbReference>
<dbReference type="InterPro" id="IPR006626">
    <property type="entry name" value="PbH1"/>
</dbReference>
<dbReference type="Pfam" id="PF12708">
    <property type="entry name" value="Pect-lyase_RHGA_epim"/>
    <property type="match status" value="1"/>
</dbReference>
<reference evidence="2 3" key="1">
    <citation type="submission" date="2016-07" db="EMBL/GenBank/DDBJ databases">
        <title>Revisiting the Taxonomy of the Elizabethkingia Genus based on Whole-Genome Sequencing, Optical Mapping, and MALDI-TOF.</title>
        <authorList>
            <person name="Nicholson A.C."/>
        </authorList>
    </citation>
    <scope>NUCLEOTIDE SEQUENCE [LARGE SCALE GENOMIC DNA]</scope>
    <source>
        <strain evidence="2 3">C1558</strain>
    </source>
</reference>
<proteinExistence type="predicted"/>
<dbReference type="InterPro" id="IPR011050">
    <property type="entry name" value="Pectin_lyase_fold/virulence"/>
</dbReference>
<dbReference type="RefSeq" id="WP_078779094.1">
    <property type="nucleotide sequence ID" value="NZ_MBDS01000017.1"/>
</dbReference>
<sequence>MKQKFFILTILLFYRSLFGGDLNVKNYGAKGDSITDDSNAFQIAINDAVKNNMNLYIPMGKYRIDKVLNVNLAVGQNFIIKGDQIKNKKSILFTNKFTGILEIVSSNSFSTGTIRMSNIEFRGSNVPFNNGYHPYVNKEKYVSAIAIYNLEKVYINNIVIRDFYGEGINLNNYIYSNEEPKYFNYVEIKNTQILDVWGMNHVNRNGAIDDYGDGIYLANVHNALIENNKIFNNTVFTNYLGRSGLTIEYNCFNILVENNYIKGYDRNIHIEGDQGGHIIQNNTIEGSDIAIYVYSHKNKYRNSPIKILNNILSDKDTPYNKEYIPNMTNGVGRALILFKDFDNAKKGSMINENTFTLKDRDNKNNKVKYIDSNSENLLFTNNKIINKEKSDSFHKIKVLKSTILKNTSYEAISSHK</sequence>
<feature type="domain" description="Rhamnogalacturonase A/B/Epimerase-like pectate lyase" evidence="1">
    <location>
        <begin position="23"/>
        <end position="248"/>
    </location>
</feature>
<dbReference type="Proteomes" id="UP000190016">
    <property type="component" value="Unassembled WGS sequence"/>
</dbReference>
<accession>A0ABX3N794</accession>
<dbReference type="EMBL" id="MBDS01000017">
    <property type="protein sequence ID" value="OPB86960.1"/>
    <property type="molecule type" value="Genomic_DNA"/>
</dbReference>
<organism evidence="2 3">
    <name type="scientific">Elizabethkingia ursingii</name>
    <dbReference type="NCBI Taxonomy" id="1756150"/>
    <lineage>
        <taxon>Bacteria</taxon>
        <taxon>Pseudomonadati</taxon>
        <taxon>Bacteroidota</taxon>
        <taxon>Flavobacteriia</taxon>
        <taxon>Flavobacteriales</taxon>
        <taxon>Weeksellaceae</taxon>
        <taxon>Elizabethkingia</taxon>
    </lineage>
</organism>
<gene>
    <name evidence="2" type="ORF">BB021_10625</name>
</gene>
<name>A0ABX3N794_9FLAO</name>
<protein>
    <recommendedName>
        <fullName evidence="1">Rhamnogalacturonase A/B/Epimerase-like pectate lyase domain-containing protein</fullName>
    </recommendedName>
</protein>
<evidence type="ECO:0000313" key="2">
    <source>
        <dbReference type="EMBL" id="OPB86960.1"/>
    </source>
</evidence>
<comment type="caution">
    <text evidence="2">The sequence shown here is derived from an EMBL/GenBank/DDBJ whole genome shotgun (WGS) entry which is preliminary data.</text>
</comment>
<dbReference type="SMART" id="SM00710">
    <property type="entry name" value="PbH1"/>
    <property type="match status" value="6"/>
</dbReference>
<dbReference type="InterPro" id="IPR012334">
    <property type="entry name" value="Pectin_lyas_fold"/>
</dbReference>
<evidence type="ECO:0000259" key="1">
    <source>
        <dbReference type="Pfam" id="PF12708"/>
    </source>
</evidence>